<dbReference type="AlphaFoldDB" id="A0AAU9E5I1"/>
<gene>
    <name evidence="1" type="ORF">HLPR_20540</name>
</gene>
<reference evidence="1 2" key="1">
    <citation type="submission" date="2023-08" db="EMBL/GenBank/DDBJ databases">
        <title>Helicovermis profunda gen. nov., sp. nov., a novel mesophilic, fermentative bacterium within the Bacillota from a deep-sea hydrothermal vent chimney.</title>
        <authorList>
            <person name="Miyazaki U."/>
            <person name="Mizutani D."/>
            <person name="Hashimoto Y."/>
            <person name="Tame A."/>
            <person name="Sawayama S."/>
            <person name="Miyazaki J."/>
            <person name="Takai K."/>
            <person name="Nakagawa S."/>
        </authorList>
    </citation>
    <scope>NUCLEOTIDE SEQUENCE [LARGE SCALE GENOMIC DNA]</scope>
    <source>
        <strain evidence="1 2">S502</strain>
    </source>
</reference>
<dbReference type="EMBL" id="AP028654">
    <property type="protein sequence ID" value="BEP29723.1"/>
    <property type="molecule type" value="Genomic_DNA"/>
</dbReference>
<protein>
    <submittedName>
        <fullName evidence="1">Uncharacterized protein</fullName>
    </submittedName>
</protein>
<keyword evidence="2" id="KW-1185">Reference proteome</keyword>
<evidence type="ECO:0000313" key="2">
    <source>
        <dbReference type="Proteomes" id="UP001321786"/>
    </source>
</evidence>
<name>A0AAU9E5I1_9FIRM</name>
<dbReference type="KEGG" id="hprf:HLPR_20540"/>
<accession>A0AAU9E5I1</accession>
<dbReference type="RefSeq" id="WP_338535343.1">
    <property type="nucleotide sequence ID" value="NZ_AP028654.1"/>
</dbReference>
<dbReference type="Proteomes" id="UP001321786">
    <property type="component" value="Chromosome"/>
</dbReference>
<organism evidence="1 2">
    <name type="scientific">Helicovermis profundi</name>
    <dbReference type="NCBI Taxonomy" id="3065157"/>
    <lineage>
        <taxon>Bacteria</taxon>
        <taxon>Bacillati</taxon>
        <taxon>Bacillota</taxon>
        <taxon>Clostridia</taxon>
        <taxon>Helicovermis</taxon>
    </lineage>
</organism>
<proteinExistence type="predicted"/>
<evidence type="ECO:0000313" key="1">
    <source>
        <dbReference type="EMBL" id="BEP29723.1"/>
    </source>
</evidence>
<sequence length="334" mass="39331">MMKAVVDNKKNWIDCRISCVKEIFSRNDINLDDFDLFLLGESLDFNFYLVENKGINFPILFGKKTDNEIVISKKLGFSVYKEKCLDFNEQVKNISKYEILINTDRFYLDYLEINKAHFGLHAVNVIDSRCEGSKTEVLLYDCLHFARIWIDIEALNRAMSSKKGLILPENIIYKLAKKREVNVVVSKNLYCNSIIINFEHMLSEKGAFGHMKSFKKFLEFCLVNYSYSTKNTIKLYMRMIEKYITSIDASNSFYRGTLKKALIRACLKYDINLSQNLIEMVSEMERKWCEMANFICEECYVPSKELLNKFNEIMNFEHEFFIMCIDELINNLQL</sequence>